<name>A0A8S1V5K7_PAROT</name>
<organism evidence="1 2">
    <name type="scientific">Paramecium octaurelia</name>
    <dbReference type="NCBI Taxonomy" id="43137"/>
    <lineage>
        <taxon>Eukaryota</taxon>
        <taxon>Sar</taxon>
        <taxon>Alveolata</taxon>
        <taxon>Ciliophora</taxon>
        <taxon>Intramacronucleata</taxon>
        <taxon>Oligohymenophorea</taxon>
        <taxon>Peniculida</taxon>
        <taxon>Parameciidae</taxon>
        <taxon>Paramecium</taxon>
    </lineage>
</organism>
<accession>A0A8S1V5K7</accession>
<protein>
    <submittedName>
        <fullName evidence="1">Uncharacterized protein</fullName>
    </submittedName>
</protein>
<sequence>MKPIAKRGNKQYYSSQIQFMKPIQESLIYFYQIYSSIQKANQLKEKIQFFAYNAHLSLKYNLPHVNQRRKLDNKMFQLNSYIISNLELENQSSLRNLIEKINAKRNYKQDINNNLNYLIFSNYLILKKLLGNKYFVYYERADHGMKDKKFSMINLKFSKSFQVRGKLIQLIKFSLRILRCLIYKLNISRNKVNKILIIRF</sequence>
<dbReference type="AlphaFoldDB" id="A0A8S1V5K7"/>
<dbReference type="EMBL" id="CAJJDP010000060">
    <property type="protein sequence ID" value="CAD8172888.1"/>
    <property type="molecule type" value="Genomic_DNA"/>
</dbReference>
<gene>
    <name evidence="1" type="ORF">POCTA_138.1.T0610034</name>
</gene>
<dbReference type="Proteomes" id="UP000683925">
    <property type="component" value="Unassembled WGS sequence"/>
</dbReference>
<comment type="caution">
    <text evidence="1">The sequence shown here is derived from an EMBL/GenBank/DDBJ whole genome shotgun (WGS) entry which is preliminary data.</text>
</comment>
<keyword evidence="2" id="KW-1185">Reference proteome</keyword>
<evidence type="ECO:0000313" key="2">
    <source>
        <dbReference type="Proteomes" id="UP000683925"/>
    </source>
</evidence>
<reference evidence="1" key="1">
    <citation type="submission" date="2021-01" db="EMBL/GenBank/DDBJ databases">
        <authorList>
            <consortium name="Genoscope - CEA"/>
            <person name="William W."/>
        </authorList>
    </citation>
    <scope>NUCLEOTIDE SEQUENCE</scope>
</reference>
<proteinExistence type="predicted"/>
<evidence type="ECO:0000313" key="1">
    <source>
        <dbReference type="EMBL" id="CAD8172888.1"/>
    </source>
</evidence>